<dbReference type="RefSeq" id="WP_169099305.1">
    <property type="nucleotide sequence ID" value="NZ_JABBVZ010000029.1"/>
</dbReference>
<sequence>MRRSHIDGMGDLTVQSLLASHVCSERLRILDTAVGGFISAQFQLAARQLGNNLATETSVEVSSPEGSLEAGCAYPGVALAVGGERIIVDVLQRPMAMGGHPAKGGEDT</sequence>
<name>A0A7Y0Q392_9FIRM</name>
<comment type="caution">
    <text evidence="1">The sequence shown here is derived from an EMBL/GenBank/DDBJ whole genome shotgun (WGS) entry which is preliminary data.</text>
</comment>
<reference evidence="1 2" key="1">
    <citation type="submission" date="2020-04" db="EMBL/GenBank/DDBJ databases">
        <authorList>
            <person name="Zhang R."/>
            <person name="Schippers A."/>
        </authorList>
    </citation>
    <scope>NUCLEOTIDE SEQUENCE [LARGE SCALE GENOMIC DNA]</scope>
    <source>
        <strain evidence="1 2">DSM 109850</strain>
    </source>
</reference>
<proteinExistence type="predicted"/>
<protein>
    <submittedName>
        <fullName evidence="1">Uncharacterized protein</fullName>
    </submittedName>
</protein>
<evidence type="ECO:0000313" key="1">
    <source>
        <dbReference type="EMBL" id="NMP22726.1"/>
    </source>
</evidence>
<dbReference type="EMBL" id="JABBVZ010000029">
    <property type="protein sequence ID" value="NMP22726.1"/>
    <property type="molecule type" value="Genomic_DNA"/>
</dbReference>
<gene>
    <name evidence="1" type="ORF">HIJ39_10230</name>
</gene>
<organism evidence="1 2">
    <name type="scientific">Sulfobacillus harzensis</name>
    <dbReference type="NCBI Taxonomy" id="2729629"/>
    <lineage>
        <taxon>Bacteria</taxon>
        <taxon>Bacillati</taxon>
        <taxon>Bacillota</taxon>
        <taxon>Clostridia</taxon>
        <taxon>Eubacteriales</taxon>
        <taxon>Clostridiales Family XVII. Incertae Sedis</taxon>
        <taxon>Sulfobacillus</taxon>
    </lineage>
</organism>
<keyword evidence="2" id="KW-1185">Reference proteome</keyword>
<accession>A0A7Y0Q392</accession>
<dbReference type="AlphaFoldDB" id="A0A7Y0Q392"/>
<evidence type="ECO:0000313" key="2">
    <source>
        <dbReference type="Proteomes" id="UP000533476"/>
    </source>
</evidence>
<dbReference type="Proteomes" id="UP000533476">
    <property type="component" value="Unassembled WGS sequence"/>
</dbReference>